<dbReference type="EMBL" id="JBFOLJ010000125">
    <property type="protein sequence ID" value="KAL2455275.1"/>
    <property type="molecule type" value="Genomic_DNA"/>
</dbReference>
<feature type="domain" description="Aldehyde dehydrogenase" evidence="4">
    <location>
        <begin position="63"/>
        <end position="110"/>
    </location>
</feature>
<evidence type="ECO:0000313" key="6">
    <source>
        <dbReference type="Proteomes" id="UP001604277"/>
    </source>
</evidence>
<keyword evidence="2" id="KW-0560">Oxidoreductase</keyword>
<dbReference type="InterPro" id="IPR016163">
    <property type="entry name" value="Ald_DH_C"/>
</dbReference>
<dbReference type="InterPro" id="IPR015590">
    <property type="entry name" value="Aldehyde_DH_dom"/>
</dbReference>
<dbReference type="InterPro" id="IPR044638">
    <property type="entry name" value="ALDH7A1-like"/>
</dbReference>
<dbReference type="Proteomes" id="UP001604277">
    <property type="component" value="Unassembled WGS sequence"/>
</dbReference>
<dbReference type="PANTHER" id="PTHR43521">
    <property type="entry name" value="ALPHA-AMINOADIPIC SEMIALDEHYDE DEHYDROGENASE"/>
    <property type="match status" value="1"/>
</dbReference>
<keyword evidence="6" id="KW-1185">Reference proteome</keyword>
<dbReference type="SUPFAM" id="SSF53720">
    <property type="entry name" value="ALDH-like"/>
    <property type="match status" value="1"/>
</dbReference>
<evidence type="ECO:0000313" key="5">
    <source>
        <dbReference type="EMBL" id="KAL2455275.1"/>
    </source>
</evidence>
<gene>
    <name evidence="5" type="ORF">Fot_57677</name>
</gene>
<evidence type="ECO:0000256" key="1">
    <source>
        <dbReference type="ARBA" id="ARBA00009986"/>
    </source>
</evidence>
<dbReference type="PANTHER" id="PTHR43521:SF1">
    <property type="entry name" value="ALPHA-AMINOADIPIC SEMIALDEHYDE DEHYDROGENASE"/>
    <property type="match status" value="1"/>
</dbReference>
<proteinExistence type="inferred from homology"/>
<dbReference type="AlphaFoldDB" id="A0ABD1NUI6"/>
<protein>
    <submittedName>
        <fullName evidence="5">Aldedh domain-containing protein</fullName>
    </submittedName>
</protein>
<dbReference type="Gene3D" id="3.40.309.10">
    <property type="entry name" value="Aldehyde Dehydrogenase, Chain A, domain 2"/>
    <property type="match status" value="1"/>
</dbReference>
<reference evidence="6" key="1">
    <citation type="submission" date="2024-07" db="EMBL/GenBank/DDBJ databases">
        <title>Two chromosome-level genome assemblies of Korean endemic species Abeliophyllum distichum and Forsythia ovata (Oleaceae).</title>
        <authorList>
            <person name="Jang H."/>
        </authorList>
    </citation>
    <scope>NUCLEOTIDE SEQUENCE [LARGE SCALE GENOMIC DNA]</scope>
</reference>
<evidence type="ECO:0000256" key="3">
    <source>
        <dbReference type="ARBA" id="ARBA00023027"/>
    </source>
</evidence>
<evidence type="ECO:0000259" key="4">
    <source>
        <dbReference type="Pfam" id="PF00171"/>
    </source>
</evidence>
<organism evidence="5 6">
    <name type="scientific">Forsythia ovata</name>
    <dbReference type="NCBI Taxonomy" id="205694"/>
    <lineage>
        <taxon>Eukaryota</taxon>
        <taxon>Viridiplantae</taxon>
        <taxon>Streptophyta</taxon>
        <taxon>Embryophyta</taxon>
        <taxon>Tracheophyta</taxon>
        <taxon>Spermatophyta</taxon>
        <taxon>Magnoliopsida</taxon>
        <taxon>eudicotyledons</taxon>
        <taxon>Gunneridae</taxon>
        <taxon>Pentapetalae</taxon>
        <taxon>asterids</taxon>
        <taxon>lamiids</taxon>
        <taxon>Lamiales</taxon>
        <taxon>Oleaceae</taxon>
        <taxon>Forsythieae</taxon>
        <taxon>Forsythia</taxon>
    </lineage>
</organism>
<keyword evidence="3" id="KW-0520">NAD</keyword>
<comment type="similarity">
    <text evidence="1">Belongs to the aldehyde dehydrogenase family.</text>
</comment>
<name>A0ABD1NUI6_9LAMI</name>
<evidence type="ECO:0000256" key="2">
    <source>
        <dbReference type="ARBA" id="ARBA00023002"/>
    </source>
</evidence>
<dbReference type="Pfam" id="PF00171">
    <property type="entry name" value="Aldedh"/>
    <property type="match status" value="1"/>
</dbReference>
<dbReference type="InterPro" id="IPR016161">
    <property type="entry name" value="Ald_DH/histidinol_DH"/>
</dbReference>
<sequence>MGKKNIRYSTLGKVEFVKDSCAKITSPAPVPKSIVVKSTELNGGKNAVESLGGGNGWCVEETMGGKILTGGNVIESEGNFVQPTIVENFPNADVVKEELFGPVLYIMKFQVASFQFRVVPEVQAPDNFCRI</sequence>
<accession>A0ABD1NUI6</accession>
<comment type="caution">
    <text evidence="5">The sequence shown here is derived from an EMBL/GenBank/DDBJ whole genome shotgun (WGS) entry which is preliminary data.</text>
</comment>
<dbReference type="GO" id="GO:0016491">
    <property type="term" value="F:oxidoreductase activity"/>
    <property type="evidence" value="ECO:0007669"/>
    <property type="project" value="UniProtKB-KW"/>
</dbReference>